<dbReference type="PANTHER" id="PTHR13633">
    <property type="entry name" value="MITOCHONDRIAL TRANSCRIPTION RESCUE FACTOR 1"/>
    <property type="match status" value="1"/>
</dbReference>
<dbReference type="PANTHER" id="PTHR13633:SF3">
    <property type="entry name" value="MITOCHONDRIAL TRANSCRIPTION RESCUE FACTOR 1"/>
    <property type="match status" value="1"/>
</dbReference>
<evidence type="ECO:0000313" key="2">
    <source>
        <dbReference type="Proteomes" id="UP000248480"/>
    </source>
</evidence>
<reference evidence="3" key="1">
    <citation type="submission" date="2025-08" db="UniProtKB">
        <authorList>
            <consortium name="RefSeq"/>
        </authorList>
    </citation>
    <scope>IDENTIFICATION</scope>
</reference>
<dbReference type="GO" id="GO:1903108">
    <property type="term" value="P:regulation of mitochondrial transcription"/>
    <property type="evidence" value="ECO:0007669"/>
    <property type="project" value="TreeGrafter"/>
</dbReference>
<protein>
    <submittedName>
        <fullName evidence="3">Mitochondrial transcription rescue factor 1 isoform X2</fullName>
    </submittedName>
</protein>
<evidence type="ECO:0000313" key="3">
    <source>
        <dbReference type="RefSeq" id="XP_023583386.1"/>
    </source>
</evidence>
<dbReference type="AlphaFoldDB" id="A0A2Y9QPQ2"/>
<dbReference type="CTD" id="51250"/>
<sequence length="116" mass="13844">MYIASIRCTWISQMLQYQKQSLIVCILYASKVEDAFYKGELRLNGEKLWKKSRTVKVGDTLDLLIGEDKEAETDTVMRILLKKVFEEKTESEKYRVVLRRWKKLELPKKMIRKPKK</sequence>
<dbReference type="InterPro" id="IPR057896">
    <property type="entry name" value="MTRES1_C"/>
</dbReference>
<dbReference type="RefSeq" id="XP_023583386.1">
    <property type="nucleotide sequence ID" value="XM_023727618.1"/>
</dbReference>
<dbReference type="Pfam" id="PF25818">
    <property type="entry name" value="MTRES1_C"/>
    <property type="match status" value="1"/>
</dbReference>
<dbReference type="GeneID" id="101352253"/>
<proteinExistence type="predicted"/>
<dbReference type="GO" id="GO:0003723">
    <property type="term" value="F:RNA binding"/>
    <property type="evidence" value="ECO:0007669"/>
    <property type="project" value="TreeGrafter"/>
</dbReference>
<feature type="domain" description="Mitochondrial transcription rescue factor 1 C-terminal" evidence="1">
    <location>
        <begin position="29"/>
        <end position="108"/>
    </location>
</feature>
<keyword evidence="2" id="KW-1185">Reference proteome</keyword>
<dbReference type="GO" id="GO:0005739">
    <property type="term" value="C:mitochondrion"/>
    <property type="evidence" value="ECO:0007669"/>
    <property type="project" value="TreeGrafter"/>
</dbReference>
<accession>A0A2Y9QPQ2</accession>
<evidence type="ECO:0000259" key="1">
    <source>
        <dbReference type="Pfam" id="PF25818"/>
    </source>
</evidence>
<name>A0A2Y9QPQ2_TRIMA</name>
<organism evidence="2 3">
    <name type="scientific">Trichechus manatus latirostris</name>
    <name type="common">Florida manatee</name>
    <dbReference type="NCBI Taxonomy" id="127582"/>
    <lineage>
        <taxon>Eukaryota</taxon>
        <taxon>Metazoa</taxon>
        <taxon>Chordata</taxon>
        <taxon>Craniata</taxon>
        <taxon>Vertebrata</taxon>
        <taxon>Euteleostomi</taxon>
        <taxon>Mammalia</taxon>
        <taxon>Eutheria</taxon>
        <taxon>Afrotheria</taxon>
        <taxon>Sirenia</taxon>
        <taxon>Trichechidae</taxon>
        <taxon>Trichechus</taxon>
    </lineage>
</organism>
<dbReference type="Proteomes" id="UP000248480">
    <property type="component" value="Unplaced"/>
</dbReference>
<gene>
    <name evidence="3" type="primary">MTRES1</name>
</gene>